<evidence type="ECO:0000313" key="3">
    <source>
        <dbReference type="Proteomes" id="UP000523821"/>
    </source>
</evidence>
<accession>A0A7W9FQC7</accession>
<name>A0A7W9FQC7_9HYPH</name>
<protein>
    <submittedName>
        <fullName evidence="2">Allantoin racemase</fullName>
        <ecNumber evidence="2">5.1.99.3</ecNumber>
    </submittedName>
</protein>
<dbReference type="RefSeq" id="WP_183858273.1">
    <property type="nucleotide sequence ID" value="NZ_JACHOO010000010.1"/>
</dbReference>
<keyword evidence="3" id="KW-1185">Reference proteome</keyword>
<dbReference type="Proteomes" id="UP000523821">
    <property type="component" value="Unassembled WGS sequence"/>
</dbReference>
<comment type="caution">
    <text evidence="2">The sequence shown here is derived from an EMBL/GenBank/DDBJ whole genome shotgun (WGS) entry which is preliminary data.</text>
</comment>
<dbReference type="InterPro" id="IPR052186">
    <property type="entry name" value="Hydantoin_racemase-like"/>
</dbReference>
<dbReference type="InterPro" id="IPR015942">
    <property type="entry name" value="Asp/Glu/hydantoin_racemase"/>
</dbReference>
<keyword evidence="2" id="KW-0413">Isomerase</keyword>
<reference evidence="2 3" key="1">
    <citation type="submission" date="2020-08" db="EMBL/GenBank/DDBJ databases">
        <title>Genomic Encyclopedia of Type Strains, Phase IV (KMG-IV): sequencing the most valuable type-strain genomes for metagenomic binning, comparative biology and taxonomic classification.</title>
        <authorList>
            <person name="Goeker M."/>
        </authorList>
    </citation>
    <scope>NUCLEOTIDE SEQUENCE [LARGE SCALE GENOMIC DNA]</scope>
    <source>
        <strain evidence="2 3">DSM 16268</strain>
    </source>
</reference>
<dbReference type="AlphaFoldDB" id="A0A7W9FQC7"/>
<dbReference type="PANTHER" id="PTHR28047:SF5">
    <property type="entry name" value="PROTEIN DCG1"/>
    <property type="match status" value="1"/>
</dbReference>
<proteinExistence type="inferred from homology"/>
<dbReference type="GO" id="GO:0047661">
    <property type="term" value="F:amino-acid racemase activity"/>
    <property type="evidence" value="ECO:0007669"/>
    <property type="project" value="InterPro"/>
</dbReference>
<dbReference type="Gene3D" id="3.40.50.12500">
    <property type="match status" value="1"/>
</dbReference>
<dbReference type="GO" id="GO:0047653">
    <property type="term" value="F:allantoin racemase activity"/>
    <property type="evidence" value="ECO:0007669"/>
    <property type="project" value="UniProtKB-EC"/>
</dbReference>
<sequence>MRIAVVHATSPEHGLDAAQTAHIHASAPAGATLRISLPAAGPRSIASRYEDALAMAGVLAQVRTAEAEGADAVVINCTADTALEAARESVSIPVLGPSEAALHLAAQLSNRFSVLTFAARIAPRFEAMTRGFGFPEKLASVRSVETPLEGLDRGDALARDLAAASIRAVEEDGAHLVVLGCTDFEIVADALAVRLAREGVRVPVVRPLRVALHLAATLATIGLSHSPLTYPRPDLLA</sequence>
<gene>
    <name evidence="2" type="ORF">GGQ63_003939</name>
</gene>
<dbReference type="PANTHER" id="PTHR28047">
    <property type="entry name" value="PROTEIN DCG1"/>
    <property type="match status" value="1"/>
</dbReference>
<evidence type="ECO:0000256" key="1">
    <source>
        <dbReference type="ARBA" id="ARBA00038414"/>
    </source>
</evidence>
<dbReference type="InterPro" id="IPR053714">
    <property type="entry name" value="Iso_Racemase_Enz_sf"/>
</dbReference>
<evidence type="ECO:0000313" key="2">
    <source>
        <dbReference type="EMBL" id="MBB5754847.1"/>
    </source>
</evidence>
<comment type="similarity">
    <text evidence="1">Belongs to the HyuE racemase family.</text>
</comment>
<dbReference type="EC" id="5.1.99.3" evidence="2"/>
<organism evidence="2 3">
    <name type="scientific">Prosthecomicrobium pneumaticum</name>
    <dbReference type="NCBI Taxonomy" id="81895"/>
    <lineage>
        <taxon>Bacteria</taxon>
        <taxon>Pseudomonadati</taxon>
        <taxon>Pseudomonadota</taxon>
        <taxon>Alphaproteobacteria</taxon>
        <taxon>Hyphomicrobiales</taxon>
        <taxon>Kaistiaceae</taxon>
        <taxon>Prosthecomicrobium</taxon>
    </lineage>
</organism>
<dbReference type="EMBL" id="JACHOO010000010">
    <property type="protein sequence ID" value="MBB5754847.1"/>
    <property type="molecule type" value="Genomic_DNA"/>
</dbReference>
<dbReference type="Pfam" id="PF01177">
    <property type="entry name" value="Asp_Glu_race"/>
    <property type="match status" value="1"/>
</dbReference>